<feature type="domain" description="Methyltransferase type 11" evidence="2">
    <location>
        <begin position="132"/>
        <end position="182"/>
    </location>
</feature>
<dbReference type="Proteomes" id="UP000019423">
    <property type="component" value="Chromosome"/>
</dbReference>
<evidence type="ECO:0000259" key="2">
    <source>
        <dbReference type="Pfam" id="PF08241"/>
    </source>
</evidence>
<evidence type="ECO:0000313" key="4">
    <source>
        <dbReference type="Proteomes" id="UP000019423"/>
    </source>
</evidence>
<dbReference type="Gene3D" id="3.40.50.150">
    <property type="entry name" value="Vaccinia Virus protein VP39"/>
    <property type="match status" value="1"/>
</dbReference>
<keyword evidence="1" id="KW-1133">Transmembrane helix</keyword>
<evidence type="ECO:0000313" key="3">
    <source>
        <dbReference type="EMBL" id="AHJ97023.1"/>
    </source>
</evidence>
<reference evidence="3 4" key="1">
    <citation type="submission" date="2014-01" db="EMBL/GenBank/DDBJ databases">
        <title>Complete genome sequence of ionizing-radiation resistance bacterium Hymenobacter swuensis DY53.</title>
        <authorList>
            <person name="Jung J.-H."/>
            <person name="Jeong S.-W."/>
            <person name="Joe M.-H."/>
            <person name="Cho y.-j."/>
            <person name="Kim M.-K."/>
            <person name="Lim S.-Y."/>
        </authorList>
    </citation>
    <scope>NUCLEOTIDE SEQUENCE [LARGE SCALE GENOMIC DNA]</scope>
    <source>
        <strain evidence="3 4">DY53</strain>
    </source>
</reference>
<dbReference type="AlphaFoldDB" id="W8EWT9"/>
<evidence type="ECO:0000256" key="1">
    <source>
        <dbReference type="SAM" id="Phobius"/>
    </source>
</evidence>
<keyword evidence="1" id="KW-0812">Transmembrane</keyword>
<sequence>MRFNWHFYAGAGGTALLLVAGLVLADGYPTGQLVLALALLAVLLPTVVSLGVSWYVYDASGLYDFAWLLPAGATPPTRLVNIHAGFDETSALLRQQFPAAGLRVLDFYNPALHTEVSIRRARAAAVPYPGTESVSPHALPLPTAGTDYVLVMLAAHEIRDPAQRAAFLREIRRVLAPGGRAVVVEHLRDPANFLAYTIGFLHFYSRTTWRAAFRAGGLRVGQEQKLTPFLSAFMLYPDTDGSTF</sequence>
<proteinExistence type="predicted"/>
<gene>
    <name evidence="3" type="ORF">Hsw_1428</name>
</gene>
<accession>W8EWT9</accession>
<dbReference type="PATRIC" id="fig|1227739.3.peg.1660"/>
<keyword evidence="1" id="KW-0472">Membrane</keyword>
<dbReference type="RefSeq" id="WP_231501374.1">
    <property type="nucleotide sequence ID" value="NZ_CP007145.1"/>
</dbReference>
<dbReference type="eggNOG" id="COG2226">
    <property type="taxonomic scope" value="Bacteria"/>
</dbReference>
<keyword evidence="4" id="KW-1185">Reference proteome</keyword>
<dbReference type="GO" id="GO:0008757">
    <property type="term" value="F:S-adenosylmethionine-dependent methyltransferase activity"/>
    <property type="evidence" value="ECO:0007669"/>
    <property type="project" value="InterPro"/>
</dbReference>
<protein>
    <recommendedName>
        <fullName evidence="2">Methyltransferase type 11 domain-containing protein</fullName>
    </recommendedName>
</protein>
<dbReference type="STRING" id="1227739.Hsw_1428"/>
<dbReference type="EMBL" id="CP007145">
    <property type="protein sequence ID" value="AHJ97023.1"/>
    <property type="molecule type" value="Genomic_DNA"/>
</dbReference>
<dbReference type="KEGG" id="hsw:Hsw_1428"/>
<name>W8EWT9_9BACT</name>
<feature type="transmembrane region" description="Helical" evidence="1">
    <location>
        <begin position="35"/>
        <end position="57"/>
    </location>
</feature>
<dbReference type="InterPro" id="IPR013216">
    <property type="entry name" value="Methyltransf_11"/>
</dbReference>
<dbReference type="SUPFAM" id="SSF53335">
    <property type="entry name" value="S-adenosyl-L-methionine-dependent methyltransferases"/>
    <property type="match status" value="1"/>
</dbReference>
<dbReference type="HOGENOM" id="CLU_1110838_0_0_10"/>
<dbReference type="InterPro" id="IPR029063">
    <property type="entry name" value="SAM-dependent_MTases_sf"/>
</dbReference>
<organism evidence="3 4">
    <name type="scientific">Hymenobacter swuensis DY53</name>
    <dbReference type="NCBI Taxonomy" id="1227739"/>
    <lineage>
        <taxon>Bacteria</taxon>
        <taxon>Pseudomonadati</taxon>
        <taxon>Bacteroidota</taxon>
        <taxon>Cytophagia</taxon>
        <taxon>Cytophagales</taxon>
        <taxon>Hymenobacteraceae</taxon>
        <taxon>Hymenobacter</taxon>
    </lineage>
</organism>
<dbReference type="Pfam" id="PF08241">
    <property type="entry name" value="Methyltransf_11"/>
    <property type="match status" value="1"/>
</dbReference>